<sequence>MGRALLLLYALIFVFSSSGCAPQEAEGSEMDYDQTKKMVVDILKTDDGKAALKQVLKDDEVKKEIVIDEKLIKETIQDTLSSEKGSKFWTEAFKDPKFAKTLATSLQDEHEEIIKKLMKDPEYQQMLMDVLKNPEMEKEVTKLLKSKEYRKHLQTVITETFESPTYKGKVQEMIDKAVKEAEAEEKKEE</sequence>
<dbReference type="NCBIfam" id="NF040801">
    <property type="entry name" value="spore_GerD"/>
    <property type="match status" value="1"/>
</dbReference>
<gene>
    <name evidence="3" type="ORF">SAMN02745910_04933</name>
</gene>
<dbReference type="RefSeq" id="WP_061802676.1">
    <property type="nucleotide sequence ID" value="NZ_FOXX01000024.1"/>
</dbReference>
<feature type="domain" description="Spore germination GerD central core" evidence="2">
    <location>
        <begin position="65"/>
        <end position="178"/>
    </location>
</feature>
<comment type="caution">
    <text evidence="3">The sequence shown here is derived from an EMBL/GenBank/DDBJ whole genome shotgun (WGS) entry which is preliminary data.</text>
</comment>
<dbReference type="EMBL" id="FOXX01000024">
    <property type="protein sequence ID" value="SFQ88028.1"/>
    <property type="molecule type" value="Genomic_DNA"/>
</dbReference>
<evidence type="ECO:0000259" key="2">
    <source>
        <dbReference type="Pfam" id="PF17898"/>
    </source>
</evidence>
<reference evidence="3 4" key="1">
    <citation type="submission" date="2016-10" db="EMBL/GenBank/DDBJ databases">
        <authorList>
            <person name="Varghese N."/>
            <person name="Submissions S."/>
        </authorList>
    </citation>
    <scope>NUCLEOTIDE SEQUENCE [LARGE SCALE GENOMIC DNA]</scope>
    <source>
        <strain evidence="3 4">DSM 13796</strain>
    </source>
</reference>
<evidence type="ECO:0000313" key="4">
    <source>
        <dbReference type="Proteomes" id="UP000182762"/>
    </source>
</evidence>
<dbReference type="GeneID" id="93713445"/>
<dbReference type="InterPro" id="IPR041262">
    <property type="entry name" value="GerD_central"/>
</dbReference>
<dbReference type="PROSITE" id="PS51257">
    <property type="entry name" value="PROKAR_LIPOPROTEIN"/>
    <property type="match status" value="1"/>
</dbReference>
<dbReference type="Pfam" id="PF17898">
    <property type="entry name" value="GerD"/>
    <property type="match status" value="1"/>
</dbReference>
<dbReference type="Proteomes" id="UP000182762">
    <property type="component" value="Unassembled WGS sequence"/>
</dbReference>
<feature type="signal peptide" evidence="1">
    <location>
        <begin position="1"/>
        <end position="21"/>
    </location>
</feature>
<proteinExistence type="predicted"/>
<accession>A0A1I6C4D5</accession>
<keyword evidence="4" id="KW-1185">Reference proteome</keyword>
<keyword evidence="1" id="KW-0732">Signal</keyword>
<evidence type="ECO:0000256" key="1">
    <source>
        <dbReference type="SAM" id="SignalP"/>
    </source>
</evidence>
<protein>
    <submittedName>
        <fullName evidence="3">Spore germination protein D</fullName>
    </submittedName>
</protein>
<organism evidence="3 4">
    <name type="scientific">Priestia endophytica DSM 13796</name>
    <dbReference type="NCBI Taxonomy" id="1121089"/>
    <lineage>
        <taxon>Bacteria</taxon>
        <taxon>Bacillati</taxon>
        <taxon>Bacillota</taxon>
        <taxon>Bacilli</taxon>
        <taxon>Bacillales</taxon>
        <taxon>Bacillaceae</taxon>
        <taxon>Priestia</taxon>
    </lineage>
</organism>
<feature type="chain" id="PRO_5046017655" evidence="1">
    <location>
        <begin position="22"/>
        <end position="189"/>
    </location>
</feature>
<name>A0A1I6C4D5_9BACI</name>
<evidence type="ECO:0000313" key="3">
    <source>
        <dbReference type="EMBL" id="SFQ88028.1"/>
    </source>
</evidence>